<dbReference type="InterPro" id="IPR006675">
    <property type="entry name" value="HDIG_dom"/>
</dbReference>
<dbReference type="InterPro" id="IPR052340">
    <property type="entry name" value="RNase_Y/CdgJ"/>
</dbReference>
<evidence type="ECO:0000313" key="3">
    <source>
        <dbReference type="Proteomes" id="UP000001732"/>
    </source>
</evidence>
<dbReference type="RefSeq" id="WP_012543763.1">
    <property type="nucleotide sequence ID" value="NC_011295.1"/>
</dbReference>
<evidence type="ECO:0000259" key="1">
    <source>
        <dbReference type="PROSITE" id="PS51833"/>
    </source>
</evidence>
<dbReference type="InterPro" id="IPR013976">
    <property type="entry name" value="HDOD"/>
</dbReference>
<accession>B5Y7B9</accession>
<reference evidence="3" key="1">
    <citation type="submission" date="2008-08" db="EMBL/GenBank/DDBJ databases">
        <title>The complete genome sequence of Coprothermobacter proteolyticus strain ATCC 5245 / DSM 5265 / BT.</title>
        <authorList>
            <person name="Dodson R.J."/>
            <person name="Durkin A.S."/>
            <person name="Wu M."/>
            <person name="Eisen J."/>
            <person name="Sutton G."/>
        </authorList>
    </citation>
    <scope>NUCLEOTIDE SEQUENCE [LARGE SCALE GENOMIC DNA]</scope>
    <source>
        <strain evidence="3">ATCC 35245 / DSM 5265 / OCM 4 / BT</strain>
    </source>
</reference>
<dbReference type="EMBL" id="CP001145">
    <property type="protein sequence ID" value="ACI17111.1"/>
    <property type="molecule type" value="Genomic_DNA"/>
</dbReference>
<dbReference type="HOGENOM" id="CLU_048246_4_2_9"/>
<dbReference type="SMART" id="SM00471">
    <property type="entry name" value="HDc"/>
    <property type="match status" value="1"/>
</dbReference>
<proteinExistence type="predicted"/>
<sequence>MPIPSLDQLIDQVDKVLPVPSVAMQVIKLLDVPDSSVKDVAEVLSQDQGLTANVLKLANSAYYGMPRRVTLPMEAVALLGFKTVRSIVWSSVMEVLYSKPLVGYKLESGMLWEHSLAAAVIGKYLAKTFKLRDPESFYVSGLLHDVGKLILNIYLPVEFSNIIALVEEGKTFAEAERKILGYDHAQVGGIICDKWQLPEVIVEGVKYHHTPKLGSQSSHITHLANAMALMLGHGTMGVATMAASLDEEILSLYVPSEDQWFDLLEKAEEQVMLALHASKY</sequence>
<dbReference type="Pfam" id="PF08668">
    <property type="entry name" value="HDOD"/>
    <property type="match status" value="1"/>
</dbReference>
<dbReference type="Proteomes" id="UP000001732">
    <property type="component" value="Chromosome"/>
</dbReference>
<dbReference type="OrthoDB" id="9803649at2"/>
<dbReference type="STRING" id="309798.COPRO5265_0299"/>
<dbReference type="SUPFAM" id="SSF109604">
    <property type="entry name" value="HD-domain/PDEase-like"/>
    <property type="match status" value="1"/>
</dbReference>
<reference evidence="2 3" key="2">
    <citation type="journal article" date="2014" name="Genome Announc.">
        <title>Complete Genome Sequence of Coprothermobacter proteolyticus DSM 5265.</title>
        <authorList>
            <person name="Alexiev A."/>
            <person name="Coil D.A."/>
            <person name="Badger J.H."/>
            <person name="Enticknap J."/>
            <person name="Ward N."/>
            <person name="Robb F.T."/>
            <person name="Eisen J.A."/>
        </authorList>
    </citation>
    <scope>NUCLEOTIDE SEQUENCE [LARGE SCALE GENOMIC DNA]</scope>
    <source>
        <strain evidence="3">ATCC 35245 / DSM 5265 / OCM 4 / BT</strain>
    </source>
</reference>
<feature type="domain" description="HDOD" evidence="1">
    <location>
        <begin position="16"/>
        <end position="211"/>
    </location>
</feature>
<dbReference type="InterPro" id="IPR003607">
    <property type="entry name" value="HD/PDEase_dom"/>
</dbReference>
<dbReference type="PANTHER" id="PTHR33525:SF3">
    <property type="entry name" value="RIBONUCLEASE Y"/>
    <property type="match status" value="1"/>
</dbReference>
<dbReference type="eggNOG" id="COG1639">
    <property type="taxonomic scope" value="Bacteria"/>
</dbReference>
<dbReference type="AlphaFoldDB" id="B5Y7B9"/>
<dbReference type="NCBIfam" id="TIGR00277">
    <property type="entry name" value="HDIG"/>
    <property type="match status" value="1"/>
</dbReference>
<evidence type="ECO:0000313" key="2">
    <source>
        <dbReference type="EMBL" id="ACI17111.1"/>
    </source>
</evidence>
<dbReference type="CDD" id="cd00077">
    <property type="entry name" value="HDc"/>
    <property type="match status" value="1"/>
</dbReference>
<name>B5Y7B9_COPPD</name>
<dbReference type="PANTHER" id="PTHR33525">
    <property type="match status" value="1"/>
</dbReference>
<gene>
    <name evidence="2" type="ordered locus">COPRO5265_0299</name>
</gene>
<dbReference type="Gene3D" id="1.10.3210.10">
    <property type="entry name" value="Hypothetical protein af1432"/>
    <property type="match status" value="1"/>
</dbReference>
<keyword evidence="3" id="KW-1185">Reference proteome</keyword>
<dbReference type="KEGG" id="cpo:COPRO5265_0299"/>
<protein>
    <submittedName>
        <fullName evidence="2">Conserved protein</fullName>
    </submittedName>
</protein>
<organism evidence="2 3">
    <name type="scientific">Coprothermobacter proteolyticus (strain ATCC 35245 / DSM 5265 / OCM 4 / BT)</name>
    <dbReference type="NCBI Taxonomy" id="309798"/>
    <lineage>
        <taxon>Bacteria</taxon>
        <taxon>Pseudomonadati</taxon>
        <taxon>Coprothermobacterota</taxon>
        <taxon>Coprothermobacteria</taxon>
        <taxon>Coprothermobacterales</taxon>
        <taxon>Coprothermobacteraceae</taxon>
        <taxon>Coprothermobacter</taxon>
    </lineage>
</organism>
<dbReference type="PROSITE" id="PS51833">
    <property type="entry name" value="HDOD"/>
    <property type="match status" value="1"/>
</dbReference>